<organism evidence="2">
    <name type="scientific">Pithovirus LCPAC401</name>
    <dbReference type="NCBI Taxonomy" id="2506595"/>
    <lineage>
        <taxon>Viruses</taxon>
        <taxon>Pithoviruses</taxon>
    </lineage>
</organism>
<reference evidence="2" key="1">
    <citation type="journal article" date="2019" name="MBio">
        <title>Virus Genomes from Deep Sea Sediments Expand the Ocean Megavirome and Support Independent Origins of Viral Gigantism.</title>
        <authorList>
            <person name="Backstrom D."/>
            <person name="Yutin N."/>
            <person name="Jorgensen S.L."/>
            <person name="Dharamshi J."/>
            <person name="Homa F."/>
            <person name="Zaremba-Niedwiedzka K."/>
            <person name="Spang A."/>
            <person name="Wolf Y.I."/>
            <person name="Koonin E.V."/>
            <person name="Ettema T.J."/>
        </authorList>
    </citation>
    <scope>NUCLEOTIDE SEQUENCE</scope>
</reference>
<evidence type="ECO:0000313" key="2">
    <source>
        <dbReference type="EMBL" id="QBK92853.1"/>
    </source>
</evidence>
<dbReference type="Gene3D" id="1.20.1280.50">
    <property type="match status" value="1"/>
</dbReference>
<dbReference type="InterPro" id="IPR001810">
    <property type="entry name" value="F-box_dom"/>
</dbReference>
<gene>
    <name evidence="2" type="ORF">LCPAC401_04910</name>
</gene>
<dbReference type="InterPro" id="IPR036047">
    <property type="entry name" value="F-box-like_dom_sf"/>
</dbReference>
<dbReference type="SUPFAM" id="SSF81383">
    <property type="entry name" value="F-box domain"/>
    <property type="match status" value="1"/>
</dbReference>
<evidence type="ECO:0000259" key="1">
    <source>
        <dbReference type="PROSITE" id="PS50181"/>
    </source>
</evidence>
<feature type="domain" description="F-box" evidence="1">
    <location>
        <begin position="33"/>
        <end position="79"/>
    </location>
</feature>
<dbReference type="PROSITE" id="PS50181">
    <property type="entry name" value="FBOX"/>
    <property type="match status" value="1"/>
</dbReference>
<sequence>MFGKKTDINLNIMSLFKMNTDRSIEELLEVFGVPNLSNLGSDVIVKYFDDISVKEVMKLCRVNRQFNIVCQKESMWKRKVKNDYGIETKYGRTWKETAQFLFEYNMINLNQTWINGKTYKQLFDESLESKSNDYFKDLYKKYDLLTIIFPSYVKDIRTAKLAVLNHEDSLSNWARSFIGQISERDENIIYEEINEEYDDILENEVRLKKQIAGMTKEFVVIAFASSEIRGTYSDNSFGLSSASTDNSAYQDLDEDSIIAEIPIESKIKIKKLTKFIDPNLYILTYSIMSLYSLWVLDVWKWRAY</sequence>
<name>A0A481ZAA2_9VIRU</name>
<protein>
    <recommendedName>
        <fullName evidence="1">F-box domain-containing protein</fullName>
    </recommendedName>
</protein>
<accession>A0A481ZAA2</accession>
<dbReference type="EMBL" id="MK500586">
    <property type="protein sequence ID" value="QBK92853.1"/>
    <property type="molecule type" value="Genomic_DNA"/>
</dbReference>
<proteinExistence type="predicted"/>